<feature type="domain" description="Beta-lactamase-related" evidence="2">
    <location>
        <begin position="26"/>
        <end position="84"/>
    </location>
</feature>
<evidence type="ECO:0000313" key="3">
    <source>
        <dbReference type="EMBL" id="GAA3711139.1"/>
    </source>
</evidence>
<feature type="compositionally biased region" description="Basic and acidic residues" evidence="1">
    <location>
        <begin position="7"/>
        <end position="21"/>
    </location>
</feature>
<name>A0ABP7E1W7_9ACTN</name>
<reference evidence="4" key="1">
    <citation type="journal article" date="2019" name="Int. J. Syst. Evol. Microbiol.">
        <title>The Global Catalogue of Microorganisms (GCM) 10K type strain sequencing project: providing services to taxonomists for standard genome sequencing and annotation.</title>
        <authorList>
            <consortium name="The Broad Institute Genomics Platform"/>
            <consortium name="The Broad Institute Genome Sequencing Center for Infectious Disease"/>
            <person name="Wu L."/>
            <person name="Ma J."/>
        </authorList>
    </citation>
    <scope>NUCLEOTIDE SEQUENCE [LARGE SCALE GENOMIC DNA]</scope>
    <source>
        <strain evidence="4">JCM 16904</strain>
    </source>
</reference>
<comment type="caution">
    <text evidence="3">The sequence shown here is derived from an EMBL/GenBank/DDBJ whole genome shotgun (WGS) entry which is preliminary data.</text>
</comment>
<gene>
    <name evidence="3" type="ORF">GCM10022224_090750</name>
</gene>
<dbReference type="PANTHER" id="PTHR46825">
    <property type="entry name" value="D-ALANYL-D-ALANINE-CARBOXYPEPTIDASE/ENDOPEPTIDASE AMPH"/>
    <property type="match status" value="1"/>
</dbReference>
<dbReference type="Gene3D" id="3.40.710.10">
    <property type="entry name" value="DD-peptidase/beta-lactamase superfamily"/>
    <property type="match status" value="2"/>
</dbReference>
<evidence type="ECO:0000313" key="4">
    <source>
        <dbReference type="Proteomes" id="UP001500902"/>
    </source>
</evidence>
<proteinExistence type="predicted"/>
<dbReference type="InterPro" id="IPR001466">
    <property type="entry name" value="Beta-lactam-related"/>
</dbReference>
<dbReference type="PANTHER" id="PTHR46825:SF7">
    <property type="entry name" value="D-ALANYL-D-ALANINE CARBOXYPEPTIDASE"/>
    <property type="match status" value="1"/>
</dbReference>
<feature type="region of interest" description="Disordered" evidence="1">
    <location>
        <begin position="1"/>
        <end position="21"/>
    </location>
</feature>
<evidence type="ECO:0000259" key="2">
    <source>
        <dbReference type="Pfam" id="PF00144"/>
    </source>
</evidence>
<keyword evidence="4" id="KW-1185">Reference proteome</keyword>
<dbReference type="InterPro" id="IPR012338">
    <property type="entry name" value="Beta-lactam/transpept-like"/>
</dbReference>
<protein>
    <recommendedName>
        <fullName evidence="2">Beta-lactamase-related domain-containing protein</fullName>
    </recommendedName>
</protein>
<organism evidence="3 4">
    <name type="scientific">Nonomuraea antimicrobica</name>
    <dbReference type="NCBI Taxonomy" id="561173"/>
    <lineage>
        <taxon>Bacteria</taxon>
        <taxon>Bacillati</taxon>
        <taxon>Actinomycetota</taxon>
        <taxon>Actinomycetes</taxon>
        <taxon>Streptosporangiales</taxon>
        <taxon>Streptosporangiaceae</taxon>
        <taxon>Nonomuraea</taxon>
    </lineage>
</organism>
<accession>A0ABP7E1W7</accession>
<dbReference type="SUPFAM" id="SSF56601">
    <property type="entry name" value="beta-lactamase/transpeptidase-like"/>
    <property type="match status" value="1"/>
</dbReference>
<dbReference type="EMBL" id="BAAAZP010000212">
    <property type="protein sequence ID" value="GAA3711139.1"/>
    <property type="molecule type" value="Genomic_DNA"/>
</dbReference>
<sequence length="197" mass="21151">MSWITVEGDRQAADRRTRTDRQQHNTFTATLMLQLVAEGTIGLDDPVDGCLPEFAVDRRITARTLLQHTSRLVNFVAPDASPEIPGPYAHACYSYVNASERTTADVTRHNPSWISTGGDMISTVQDLHTFVSALTGASVGHAAPMYSTPDGSKALTAALNCVDDADPSMAAAFRNAQQRLVNEVFCGGQADPAQTAD</sequence>
<dbReference type="Proteomes" id="UP001500902">
    <property type="component" value="Unassembled WGS sequence"/>
</dbReference>
<dbReference type="RefSeq" id="WP_344893792.1">
    <property type="nucleotide sequence ID" value="NZ_BAAAZP010000212.1"/>
</dbReference>
<evidence type="ECO:0000256" key="1">
    <source>
        <dbReference type="SAM" id="MobiDB-lite"/>
    </source>
</evidence>
<dbReference type="InterPro" id="IPR050491">
    <property type="entry name" value="AmpC-like"/>
</dbReference>
<dbReference type="Pfam" id="PF00144">
    <property type="entry name" value="Beta-lactamase"/>
    <property type="match status" value="1"/>
</dbReference>